<dbReference type="InParanoid" id="D5G772"/>
<dbReference type="Proteomes" id="UP000006911">
    <property type="component" value="Unassembled WGS sequence"/>
</dbReference>
<dbReference type="OMA" id="NILTIMM"/>
<keyword evidence="8" id="KW-1185">Reference proteome</keyword>
<feature type="transmembrane region" description="Helical" evidence="5">
    <location>
        <begin position="291"/>
        <end position="314"/>
    </location>
</feature>
<keyword evidence="4 5" id="KW-0472">Membrane</keyword>
<dbReference type="AlphaFoldDB" id="D5G772"/>
<keyword evidence="2 5" id="KW-0812">Transmembrane</keyword>
<feature type="transmembrane region" description="Helical" evidence="5">
    <location>
        <begin position="74"/>
        <end position="97"/>
    </location>
</feature>
<dbReference type="PANTHER" id="PTHR43394">
    <property type="entry name" value="ATP-DEPENDENT PERMEASE MDL1, MITOCHONDRIAL"/>
    <property type="match status" value="1"/>
</dbReference>
<evidence type="ECO:0000256" key="3">
    <source>
        <dbReference type="ARBA" id="ARBA00022989"/>
    </source>
</evidence>
<dbReference type="InterPro" id="IPR011527">
    <property type="entry name" value="ABC1_TM_dom"/>
</dbReference>
<feature type="transmembrane region" description="Helical" evidence="5">
    <location>
        <begin position="214"/>
        <end position="236"/>
    </location>
</feature>
<comment type="subcellular location">
    <subcellularLocation>
        <location evidence="1">Membrane</location>
        <topology evidence="1">Multi-pass membrane protein</topology>
    </subcellularLocation>
</comment>
<feature type="transmembrane region" description="Helical" evidence="5">
    <location>
        <begin position="117"/>
        <end position="138"/>
    </location>
</feature>
<evidence type="ECO:0000256" key="2">
    <source>
        <dbReference type="ARBA" id="ARBA00022692"/>
    </source>
</evidence>
<gene>
    <name evidence="7" type="ORF">GSTUM_00002495001</name>
</gene>
<reference evidence="7 8" key="1">
    <citation type="journal article" date="2010" name="Nature">
        <title>Perigord black truffle genome uncovers evolutionary origins and mechanisms of symbiosis.</title>
        <authorList>
            <person name="Martin F."/>
            <person name="Kohler A."/>
            <person name="Murat C."/>
            <person name="Balestrini R."/>
            <person name="Coutinho P.M."/>
            <person name="Jaillon O."/>
            <person name="Montanini B."/>
            <person name="Morin E."/>
            <person name="Noel B."/>
            <person name="Percudani R."/>
            <person name="Porcel B."/>
            <person name="Rubini A."/>
            <person name="Amicucci A."/>
            <person name="Amselem J."/>
            <person name="Anthouard V."/>
            <person name="Arcioni S."/>
            <person name="Artiguenave F."/>
            <person name="Aury J.M."/>
            <person name="Ballario P."/>
            <person name="Bolchi A."/>
            <person name="Brenna A."/>
            <person name="Brun A."/>
            <person name="Buee M."/>
            <person name="Cantarel B."/>
            <person name="Chevalier G."/>
            <person name="Couloux A."/>
            <person name="Da Silva C."/>
            <person name="Denoeud F."/>
            <person name="Duplessis S."/>
            <person name="Ghignone S."/>
            <person name="Hilselberger B."/>
            <person name="Iotti M."/>
            <person name="Marcais B."/>
            <person name="Mello A."/>
            <person name="Miranda M."/>
            <person name="Pacioni G."/>
            <person name="Quesneville H."/>
            <person name="Riccioni C."/>
            <person name="Ruotolo R."/>
            <person name="Splivallo R."/>
            <person name="Stocchi V."/>
            <person name="Tisserant E."/>
            <person name="Viscomi A.R."/>
            <person name="Zambonelli A."/>
            <person name="Zampieri E."/>
            <person name="Henrissat B."/>
            <person name="Lebrun M.H."/>
            <person name="Paolocci F."/>
            <person name="Bonfante P."/>
            <person name="Ottonello S."/>
            <person name="Wincker P."/>
        </authorList>
    </citation>
    <scope>NUCLEOTIDE SEQUENCE [LARGE SCALE GENOMIC DNA]</scope>
    <source>
        <strain evidence="7 8">Mel28</strain>
    </source>
</reference>
<dbReference type="PROSITE" id="PS50929">
    <property type="entry name" value="ABC_TM1F"/>
    <property type="match status" value="1"/>
</dbReference>
<name>D5G772_TUBMM</name>
<accession>D5G772</accession>
<dbReference type="InterPro" id="IPR039421">
    <property type="entry name" value="Type_1_exporter"/>
</dbReference>
<evidence type="ECO:0000313" key="8">
    <source>
        <dbReference type="Proteomes" id="UP000006911"/>
    </source>
</evidence>
<dbReference type="KEGG" id="tml:GSTUM_00002495001"/>
<dbReference type="eggNOG" id="KOG0055">
    <property type="taxonomic scope" value="Eukaryota"/>
</dbReference>
<dbReference type="GO" id="GO:0005524">
    <property type="term" value="F:ATP binding"/>
    <property type="evidence" value="ECO:0007669"/>
    <property type="project" value="InterPro"/>
</dbReference>
<organism evidence="7 8">
    <name type="scientific">Tuber melanosporum (strain Mel28)</name>
    <name type="common">Perigord black truffle</name>
    <dbReference type="NCBI Taxonomy" id="656061"/>
    <lineage>
        <taxon>Eukaryota</taxon>
        <taxon>Fungi</taxon>
        <taxon>Dikarya</taxon>
        <taxon>Ascomycota</taxon>
        <taxon>Pezizomycotina</taxon>
        <taxon>Pezizomycetes</taxon>
        <taxon>Pezizales</taxon>
        <taxon>Tuberaceae</taxon>
        <taxon>Tuber</taxon>
    </lineage>
</organism>
<evidence type="ECO:0000313" key="7">
    <source>
        <dbReference type="EMBL" id="CAZ80365.1"/>
    </source>
</evidence>
<dbReference type="HOGENOM" id="CLU_814297_0_0_1"/>
<dbReference type="InterPro" id="IPR036640">
    <property type="entry name" value="ABC1_TM_sf"/>
</dbReference>
<proteinExistence type="predicted"/>
<evidence type="ECO:0000256" key="4">
    <source>
        <dbReference type="ARBA" id="ARBA00023136"/>
    </source>
</evidence>
<dbReference type="GO" id="GO:0140359">
    <property type="term" value="F:ABC-type transporter activity"/>
    <property type="evidence" value="ECO:0007669"/>
    <property type="project" value="InterPro"/>
</dbReference>
<dbReference type="EMBL" id="FN430022">
    <property type="protein sequence ID" value="CAZ80365.1"/>
    <property type="molecule type" value="Genomic_DNA"/>
</dbReference>
<dbReference type="GO" id="GO:0016020">
    <property type="term" value="C:membrane"/>
    <property type="evidence" value="ECO:0007669"/>
    <property type="project" value="UniProtKB-SubCell"/>
</dbReference>
<sequence>MASFPGANQPLSRRRSHHSIDIASLNPSAPTSPNTTPDPAPPAIPVLEQLLGFKSRTSYFSLYRPLNTWHQRTVLALAIILSLAAGAPLPIIGVIFGKIINHFPPDEDELQTRICQLLGVSVAYFFTTWGWATCWGIVGERVSRGLREDLLKKAVGMEISYFEIECPDIANRLTADTQTIHLGTSEKAGLFLQSVSYFIAAFTAGFFLNARLTGILFAAVVPAMLIVITFGSKVVAKYAREATEYSEKATSVAEGAIIAVQVVQAFDALDKLADEHLKFMRPAIMKGASKAFAGALMLGLVYFVAYSANALAFWQGSQQIAEGSFKEDEGAGTVYTVVPSH</sequence>
<evidence type="ECO:0000259" key="6">
    <source>
        <dbReference type="PROSITE" id="PS50929"/>
    </source>
</evidence>
<evidence type="ECO:0000256" key="1">
    <source>
        <dbReference type="ARBA" id="ARBA00004141"/>
    </source>
</evidence>
<dbReference type="RefSeq" id="XP_002836174.1">
    <property type="nucleotide sequence ID" value="XM_002836128.1"/>
</dbReference>
<feature type="domain" description="ABC transmembrane type-1" evidence="6">
    <location>
        <begin position="76"/>
        <end position="338"/>
    </location>
</feature>
<keyword evidence="3 5" id="KW-1133">Transmembrane helix</keyword>
<evidence type="ECO:0000256" key="5">
    <source>
        <dbReference type="SAM" id="Phobius"/>
    </source>
</evidence>
<dbReference type="CDD" id="cd18577">
    <property type="entry name" value="ABC_6TM_Pgp_ABCB1_D1_like"/>
    <property type="match status" value="1"/>
</dbReference>
<dbReference type="Pfam" id="PF00664">
    <property type="entry name" value="ABC_membrane"/>
    <property type="match status" value="1"/>
</dbReference>
<protein>
    <submittedName>
        <fullName evidence="7">(Perigord truffle) hypothetical protein</fullName>
    </submittedName>
</protein>
<dbReference type="SUPFAM" id="SSF90123">
    <property type="entry name" value="ABC transporter transmembrane region"/>
    <property type="match status" value="1"/>
</dbReference>
<dbReference type="Gene3D" id="1.20.1560.10">
    <property type="entry name" value="ABC transporter type 1, transmembrane domain"/>
    <property type="match status" value="1"/>
</dbReference>
<dbReference type="STRING" id="656061.D5G772"/>
<dbReference type="GeneID" id="9185263"/>
<feature type="transmembrane region" description="Helical" evidence="5">
    <location>
        <begin position="190"/>
        <end position="208"/>
    </location>
</feature>